<evidence type="ECO:0000313" key="3">
    <source>
        <dbReference type="Proteomes" id="UP000321570"/>
    </source>
</evidence>
<dbReference type="PANTHER" id="PTHR11977">
    <property type="entry name" value="VILLIN"/>
    <property type="match status" value="1"/>
</dbReference>
<gene>
    <name evidence="2" type="ORF">WMSIL1_LOCUS2707</name>
</gene>
<dbReference type="InterPro" id="IPR007123">
    <property type="entry name" value="Gelsolin-like_dom"/>
</dbReference>
<dbReference type="Gene3D" id="3.40.20.10">
    <property type="entry name" value="Severin"/>
    <property type="match status" value="2"/>
</dbReference>
<evidence type="ECO:0000313" key="2">
    <source>
        <dbReference type="EMBL" id="VUZ41857.1"/>
    </source>
</evidence>
<accession>A0A564Y3J8</accession>
<dbReference type="GO" id="GO:0015629">
    <property type="term" value="C:actin cytoskeleton"/>
    <property type="evidence" value="ECO:0007669"/>
    <property type="project" value="TreeGrafter"/>
</dbReference>
<dbReference type="InterPro" id="IPR029006">
    <property type="entry name" value="ADF-H/Gelsolin-like_dom_sf"/>
</dbReference>
<organism evidence="2 3">
    <name type="scientific">Hymenolepis diminuta</name>
    <name type="common">Rat tapeworm</name>
    <dbReference type="NCBI Taxonomy" id="6216"/>
    <lineage>
        <taxon>Eukaryota</taxon>
        <taxon>Metazoa</taxon>
        <taxon>Spiralia</taxon>
        <taxon>Lophotrochozoa</taxon>
        <taxon>Platyhelminthes</taxon>
        <taxon>Cestoda</taxon>
        <taxon>Eucestoda</taxon>
        <taxon>Cyclophyllidea</taxon>
        <taxon>Hymenolepididae</taxon>
        <taxon>Hymenolepis</taxon>
    </lineage>
</organism>
<dbReference type="GO" id="GO:0008154">
    <property type="term" value="P:actin polymerization or depolymerization"/>
    <property type="evidence" value="ECO:0007669"/>
    <property type="project" value="TreeGrafter"/>
</dbReference>
<reference evidence="2 3" key="1">
    <citation type="submission" date="2019-07" db="EMBL/GenBank/DDBJ databases">
        <authorList>
            <person name="Jastrzebski P J."/>
            <person name="Paukszto L."/>
            <person name="Jastrzebski P J."/>
        </authorList>
    </citation>
    <scope>NUCLEOTIDE SEQUENCE [LARGE SCALE GENOMIC DNA]</scope>
    <source>
        <strain evidence="2 3">WMS-il1</strain>
    </source>
</reference>
<sequence>MTPDPPEKVSQVMALLDDNVVVHREIGEYESPLFKSYFKEFGILNGSVSDLFDLDNPEKYTKRLLHFKLTRNKSRIEVTEVPISRQSLDSNDVFIFDEGIKMTQWNGKRCDEEERISARTYITKSLKARKTKCTSEFVDEEDLFDNSELYRKLGNAPVPAKPVHLLKNAFKKSMYRLTDETKKLVLHNVYNDKVYRIGINVNDVTFVDTLNLLYVYVGPGSSDNEKANVWSQADKFLKDKNMPYKSIAVFNAGTYCEGFEEIWDDAKH</sequence>
<dbReference type="PANTHER" id="PTHR11977:SF137">
    <property type="entry name" value="VILLIN-LIKE PROTEIN QUAIL"/>
    <property type="match status" value="1"/>
</dbReference>
<dbReference type="InterPro" id="IPR007122">
    <property type="entry name" value="Villin/Gelsolin"/>
</dbReference>
<protein>
    <recommendedName>
        <fullName evidence="1">Gelsolin-like domain-containing protein</fullName>
    </recommendedName>
</protein>
<dbReference type="EMBL" id="CABIJS010000077">
    <property type="protein sequence ID" value="VUZ41857.1"/>
    <property type="molecule type" value="Genomic_DNA"/>
</dbReference>
<keyword evidence="3" id="KW-1185">Reference proteome</keyword>
<dbReference type="AlphaFoldDB" id="A0A564Y3J8"/>
<dbReference type="SUPFAM" id="SSF55753">
    <property type="entry name" value="Actin depolymerizing proteins"/>
    <property type="match status" value="2"/>
</dbReference>
<name>A0A564Y3J8_HYMDI</name>
<feature type="domain" description="Gelsolin-like" evidence="1">
    <location>
        <begin position="76"/>
        <end position="122"/>
    </location>
</feature>
<dbReference type="Pfam" id="PF00626">
    <property type="entry name" value="Gelsolin"/>
    <property type="match status" value="1"/>
</dbReference>
<evidence type="ECO:0000259" key="1">
    <source>
        <dbReference type="Pfam" id="PF00626"/>
    </source>
</evidence>
<dbReference type="GO" id="GO:0051015">
    <property type="term" value="F:actin filament binding"/>
    <property type="evidence" value="ECO:0007669"/>
    <property type="project" value="InterPro"/>
</dbReference>
<dbReference type="GO" id="GO:0005737">
    <property type="term" value="C:cytoplasm"/>
    <property type="evidence" value="ECO:0007669"/>
    <property type="project" value="TreeGrafter"/>
</dbReference>
<dbReference type="Proteomes" id="UP000321570">
    <property type="component" value="Unassembled WGS sequence"/>
</dbReference>
<proteinExistence type="predicted"/>